<dbReference type="PANTHER" id="PTHR11452:SF75">
    <property type="entry name" value="ALPHA-GALACTOSIDASE MEL1"/>
    <property type="match status" value="1"/>
</dbReference>
<dbReference type="EMBL" id="CAJVQB010017544">
    <property type="protein sequence ID" value="CAG8784652.1"/>
    <property type="molecule type" value="Genomic_DNA"/>
</dbReference>
<keyword evidence="7" id="KW-1015">Disulfide bond</keyword>
<evidence type="ECO:0000256" key="2">
    <source>
        <dbReference type="ARBA" id="ARBA00009743"/>
    </source>
</evidence>
<sequence length="313" mass="34866">FNCDINEALIKSIADAMVEFGFLNAGYTYLNLDCSWSYHERDVETNRLIPDPIAFPKGMIDLANYVHNKGLLFGIYGDAGIADCANRPGSLGFEELDAQTFADWGVDYLKQDNPHIWGKEIGNSWRTTVDIFPSWESILFTLDQQRNISNFSSPGGWNDPDMLEIGNGGLTFDEQKSHFSLWAALKAPLILGFDLRNPPKDTLTIALNEKIIAINQDPLGQSVKIVEFGDNIREIWTGALSDGYVAVLFNRGRETSNITLKFKSHCGIDGTIAVTDLWDDVPFKGNFTQSYTSFVPSHGVTVLKLQVVEKINS</sequence>
<evidence type="ECO:0000256" key="1">
    <source>
        <dbReference type="ARBA" id="ARBA00001255"/>
    </source>
</evidence>
<comment type="catalytic activity">
    <reaction evidence="1 7">
        <text>Hydrolysis of terminal, non-reducing alpha-D-galactose residues in alpha-D-galactosides, including galactose oligosaccharides, galactomannans and galactolipids.</text>
        <dbReference type="EC" id="3.2.1.22"/>
    </reaction>
</comment>
<organism evidence="9 10">
    <name type="scientific">Gigaspora margarita</name>
    <dbReference type="NCBI Taxonomy" id="4874"/>
    <lineage>
        <taxon>Eukaryota</taxon>
        <taxon>Fungi</taxon>
        <taxon>Fungi incertae sedis</taxon>
        <taxon>Mucoromycota</taxon>
        <taxon>Glomeromycotina</taxon>
        <taxon>Glomeromycetes</taxon>
        <taxon>Diversisporales</taxon>
        <taxon>Gigasporaceae</taxon>
        <taxon>Gigaspora</taxon>
    </lineage>
</organism>
<dbReference type="Pfam" id="PF17801">
    <property type="entry name" value="Melibiase_C"/>
    <property type="match status" value="1"/>
</dbReference>
<evidence type="ECO:0000313" key="10">
    <source>
        <dbReference type="Proteomes" id="UP000789901"/>
    </source>
</evidence>
<feature type="non-terminal residue" evidence="9">
    <location>
        <position position="1"/>
    </location>
</feature>
<dbReference type="PRINTS" id="PR00740">
    <property type="entry name" value="GLHYDRLASE27"/>
</dbReference>
<dbReference type="InterPro" id="IPR041233">
    <property type="entry name" value="Melibiase_C"/>
</dbReference>
<dbReference type="InterPro" id="IPR002241">
    <property type="entry name" value="Glyco_hydro_27"/>
</dbReference>
<proteinExistence type="inferred from homology"/>
<evidence type="ECO:0000256" key="3">
    <source>
        <dbReference type="ARBA" id="ARBA00012755"/>
    </source>
</evidence>
<keyword evidence="6 7" id="KW-0326">Glycosidase</keyword>
<dbReference type="PANTHER" id="PTHR11452">
    <property type="entry name" value="ALPHA-GALACTOSIDASE/ALPHA-N-ACETYLGALACTOSAMINIDASE"/>
    <property type="match status" value="1"/>
</dbReference>
<accession>A0ABN7VLK4</accession>
<gene>
    <name evidence="9" type="ORF">GMARGA_LOCUS20229</name>
</gene>
<name>A0ABN7VLK4_GIGMA</name>
<dbReference type="SUPFAM" id="SSF51445">
    <property type="entry name" value="(Trans)glycosidases"/>
    <property type="match status" value="1"/>
</dbReference>
<dbReference type="SUPFAM" id="SSF51011">
    <property type="entry name" value="Glycosyl hydrolase domain"/>
    <property type="match status" value="1"/>
</dbReference>
<feature type="domain" description="Alpha galactosidase C-terminal" evidence="8">
    <location>
        <begin position="233"/>
        <end position="305"/>
    </location>
</feature>
<comment type="caution">
    <text evidence="9">The sequence shown here is derived from an EMBL/GenBank/DDBJ whole genome shotgun (WGS) entry which is preliminary data.</text>
</comment>
<dbReference type="EC" id="3.2.1.22" evidence="3 7"/>
<evidence type="ECO:0000256" key="5">
    <source>
        <dbReference type="ARBA" id="ARBA00022801"/>
    </source>
</evidence>
<evidence type="ECO:0000256" key="4">
    <source>
        <dbReference type="ARBA" id="ARBA00022729"/>
    </source>
</evidence>
<dbReference type="Gene3D" id="2.60.40.1180">
    <property type="entry name" value="Golgi alpha-mannosidase II"/>
    <property type="match status" value="1"/>
</dbReference>
<keyword evidence="10" id="KW-1185">Reference proteome</keyword>
<evidence type="ECO:0000256" key="6">
    <source>
        <dbReference type="ARBA" id="ARBA00023295"/>
    </source>
</evidence>
<dbReference type="Pfam" id="PF16499">
    <property type="entry name" value="Melibiase_2"/>
    <property type="match status" value="2"/>
</dbReference>
<dbReference type="Gene3D" id="3.20.20.70">
    <property type="entry name" value="Aldolase class I"/>
    <property type="match status" value="2"/>
</dbReference>
<reference evidence="9 10" key="1">
    <citation type="submission" date="2021-06" db="EMBL/GenBank/DDBJ databases">
        <authorList>
            <person name="Kallberg Y."/>
            <person name="Tangrot J."/>
            <person name="Rosling A."/>
        </authorList>
    </citation>
    <scope>NUCLEOTIDE SEQUENCE [LARGE SCALE GENOMIC DNA]</scope>
    <source>
        <strain evidence="9 10">120-4 pot B 10/14</strain>
    </source>
</reference>
<evidence type="ECO:0000256" key="7">
    <source>
        <dbReference type="RuleBase" id="RU361168"/>
    </source>
</evidence>
<dbReference type="InterPro" id="IPR013780">
    <property type="entry name" value="Glyco_hydro_b"/>
</dbReference>
<evidence type="ECO:0000259" key="8">
    <source>
        <dbReference type="Pfam" id="PF17801"/>
    </source>
</evidence>
<keyword evidence="4" id="KW-0732">Signal</keyword>
<keyword evidence="5 7" id="KW-0378">Hydrolase</keyword>
<dbReference type="CDD" id="cd14792">
    <property type="entry name" value="GH27"/>
    <property type="match status" value="1"/>
</dbReference>
<protein>
    <recommendedName>
        <fullName evidence="3 7">Alpha-galactosidase</fullName>
        <ecNumber evidence="3 7">3.2.1.22</ecNumber>
    </recommendedName>
    <alternativeName>
        <fullName evidence="7">Melibiase</fullName>
    </alternativeName>
</protein>
<dbReference type="InterPro" id="IPR017853">
    <property type="entry name" value="GH"/>
</dbReference>
<dbReference type="Proteomes" id="UP000789901">
    <property type="component" value="Unassembled WGS sequence"/>
</dbReference>
<evidence type="ECO:0000313" key="9">
    <source>
        <dbReference type="EMBL" id="CAG8784652.1"/>
    </source>
</evidence>
<dbReference type="InterPro" id="IPR013785">
    <property type="entry name" value="Aldolase_TIM"/>
</dbReference>
<comment type="similarity">
    <text evidence="2 7">Belongs to the glycosyl hydrolase 27 family.</text>
</comment>